<proteinExistence type="predicted"/>
<keyword evidence="1" id="KW-0732">Signal</keyword>
<sequence>MRKKITPLILPAFVALMCSMPEAVQGMESLSTLGEQKKPSVMQLAKGVGDTLEAPLGTGANVLLKISMDLKDLKKPTDQEQLEVPVRLFLTDFTSSPTNHPAVHLQVKVDCESTPLRCVLPDKPASFGNYAQFTNWLNQGYFINQVGITYDFRIDLQKSAPSLAQHLFFLPPEGYRFIGTHMVDNTKMIPDSCRPNVAYVSQRGNVNTTTATLGGILYLNKKPYLIGAPQQIFPHRMIEEKVFQRDRSKKFYCHKWLAQSEITSKVTYEEFPTHQVKNWPGVPSEIYSVVQQKPGDLEQIVHLGCTDGNSGTNYPLTDEKIFFVFSNPMDDQPLEYQELIAKDLEGKMYIMRYVYDSTRNQGTLAALEERIKGAVDAHANAKSNLERFYEGYGRDIGDASGYGEYCACCSGHGYGDSCKKWKHERHYRALHGELNKQLKGLEGELARAANYVSSLMKKYLALTGKPHPQWEG</sequence>
<dbReference type="AlphaFoldDB" id="A0A077AVN1"/>
<reference evidence="2 3" key="1">
    <citation type="submission" date="2014-07" db="EMBL/GenBank/DDBJ databases">
        <title>Comparative genomic insights into amoeba endosymbionts belonging to the families of Holosporaceae and Candidatus Midichloriaceae within Rickettsiales.</title>
        <authorList>
            <person name="Wang Z."/>
            <person name="Wu M."/>
        </authorList>
    </citation>
    <scope>NUCLEOTIDE SEQUENCE [LARGE SCALE GENOMIC DNA]</scope>
    <source>
        <strain evidence="2">PRA3</strain>
    </source>
</reference>
<gene>
    <name evidence="2" type="ORF">ID47_04135</name>
</gene>
<keyword evidence="3" id="KW-1185">Reference proteome</keyword>
<feature type="chain" id="PRO_5001717068" evidence="1">
    <location>
        <begin position="24"/>
        <end position="472"/>
    </location>
</feature>
<organism evidence="2 3">
    <name type="scientific">Candidatus Odyssella acanthamoebae</name>
    <dbReference type="NCBI Taxonomy" id="91604"/>
    <lineage>
        <taxon>Bacteria</taxon>
        <taxon>Pseudomonadati</taxon>
        <taxon>Pseudomonadota</taxon>
        <taxon>Alphaproteobacteria</taxon>
        <taxon>Holosporales</taxon>
        <taxon>Candidatus Paracaedibacteraceae</taxon>
        <taxon>Candidatus Odyssella</taxon>
    </lineage>
</organism>
<dbReference type="KEGG" id="paca:ID47_04135"/>
<evidence type="ECO:0000313" key="2">
    <source>
        <dbReference type="EMBL" id="AIK96104.1"/>
    </source>
</evidence>
<accession>A0A077AVN1</accession>
<dbReference type="Proteomes" id="UP000028926">
    <property type="component" value="Chromosome"/>
</dbReference>
<name>A0A077AVN1_9PROT</name>
<dbReference type="EMBL" id="CP008941">
    <property type="protein sequence ID" value="AIK96104.1"/>
    <property type="molecule type" value="Genomic_DNA"/>
</dbReference>
<evidence type="ECO:0000256" key="1">
    <source>
        <dbReference type="SAM" id="SignalP"/>
    </source>
</evidence>
<dbReference type="HOGENOM" id="CLU_578332_0_0_5"/>
<evidence type="ECO:0000313" key="3">
    <source>
        <dbReference type="Proteomes" id="UP000028926"/>
    </source>
</evidence>
<protein>
    <submittedName>
        <fullName evidence="2">Uncharacterized protein</fullName>
    </submittedName>
</protein>
<dbReference type="RefSeq" id="WP_038464098.1">
    <property type="nucleotide sequence ID" value="NZ_CP008941.1"/>
</dbReference>
<dbReference type="eggNOG" id="COG1161">
    <property type="taxonomic scope" value="Bacteria"/>
</dbReference>
<feature type="signal peptide" evidence="1">
    <location>
        <begin position="1"/>
        <end position="23"/>
    </location>
</feature>